<keyword evidence="6 12" id="KW-0347">Helicase</keyword>
<evidence type="ECO:0000256" key="1">
    <source>
        <dbReference type="ARBA" id="ARBA00004123"/>
    </source>
</evidence>
<dbReference type="OrthoDB" id="4310724at2759"/>
<evidence type="ECO:0000256" key="9">
    <source>
        <dbReference type="ARBA" id="ARBA00023242"/>
    </source>
</evidence>
<reference evidence="18" key="1">
    <citation type="submission" date="2016-03" db="EMBL/GenBank/DDBJ databases">
        <authorList>
            <person name="Devillers H."/>
        </authorList>
    </citation>
    <scope>NUCLEOTIDE SEQUENCE [LARGE SCALE GENOMIC DNA]</scope>
</reference>
<evidence type="ECO:0000256" key="2">
    <source>
        <dbReference type="ARBA" id="ARBA00012552"/>
    </source>
</evidence>
<evidence type="ECO:0000256" key="3">
    <source>
        <dbReference type="ARBA" id="ARBA00022517"/>
    </source>
</evidence>
<evidence type="ECO:0000256" key="7">
    <source>
        <dbReference type="ARBA" id="ARBA00022840"/>
    </source>
</evidence>
<dbReference type="GO" id="GO:0005829">
    <property type="term" value="C:cytosol"/>
    <property type="evidence" value="ECO:0007669"/>
    <property type="project" value="TreeGrafter"/>
</dbReference>
<organism evidence="17 18">
    <name type="scientific">Lachancea mirantina</name>
    <dbReference type="NCBI Taxonomy" id="1230905"/>
    <lineage>
        <taxon>Eukaryota</taxon>
        <taxon>Fungi</taxon>
        <taxon>Dikarya</taxon>
        <taxon>Ascomycota</taxon>
        <taxon>Saccharomycotina</taxon>
        <taxon>Saccharomycetes</taxon>
        <taxon>Saccharomycetales</taxon>
        <taxon>Saccharomycetaceae</taxon>
        <taxon>Lachancea</taxon>
    </lineage>
</organism>
<proteinExistence type="inferred from homology"/>
<dbReference type="CDD" id="cd17946">
    <property type="entry name" value="DEADc_DDX24"/>
    <property type="match status" value="1"/>
</dbReference>
<dbReference type="GO" id="GO:0005634">
    <property type="term" value="C:nucleus"/>
    <property type="evidence" value="ECO:0007669"/>
    <property type="project" value="UniProtKB-SubCell"/>
</dbReference>
<keyword evidence="9" id="KW-0539">Nucleus</keyword>
<feature type="short sequence motif" description="Q motif" evidence="11">
    <location>
        <begin position="159"/>
        <end position="187"/>
    </location>
</feature>
<evidence type="ECO:0000259" key="15">
    <source>
        <dbReference type="PROSITE" id="PS51194"/>
    </source>
</evidence>
<evidence type="ECO:0000256" key="12">
    <source>
        <dbReference type="RuleBase" id="RU000492"/>
    </source>
</evidence>
<dbReference type="CDD" id="cd18787">
    <property type="entry name" value="SF2_C_DEAD"/>
    <property type="match status" value="1"/>
</dbReference>
<dbReference type="PANTHER" id="PTHR47959">
    <property type="entry name" value="ATP-DEPENDENT RNA HELICASE RHLE-RELATED"/>
    <property type="match status" value="1"/>
</dbReference>
<dbReference type="InterPro" id="IPR014001">
    <property type="entry name" value="Helicase_ATP-bd"/>
</dbReference>
<dbReference type="Proteomes" id="UP000191024">
    <property type="component" value="Chromosome C"/>
</dbReference>
<dbReference type="PROSITE" id="PS51195">
    <property type="entry name" value="Q_MOTIF"/>
    <property type="match status" value="1"/>
</dbReference>
<feature type="region of interest" description="Disordered" evidence="13">
    <location>
        <begin position="106"/>
        <end position="134"/>
    </location>
</feature>
<dbReference type="SMART" id="SM00487">
    <property type="entry name" value="DEXDc"/>
    <property type="match status" value="1"/>
</dbReference>
<dbReference type="InterPro" id="IPR014014">
    <property type="entry name" value="RNA_helicase_DEAD_Q_motif"/>
</dbReference>
<comment type="subcellular location">
    <subcellularLocation>
        <location evidence="1">Nucleus</location>
    </subcellularLocation>
</comment>
<keyword evidence="3" id="KW-0690">Ribosome biogenesis</keyword>
<sequence length="741" mass="82815">MKTGSVKRKGQNLTSKAPGGSKHAIPVNPETLKWKPVEIPDTLDDFEGLYGVEEIDGVSVKIIDGKAQFFAKDGSKIDLDANRSVEAESMVDFKGFKNMDDMEDGELEADAGSKDNLDETDPSDINVDDDNKDSGDELKENVFALAHDIPNIEHPTLPEWTEKMNLSTITLLGLAKQGFTKPTEIQSMAIPRALDGKDIMGKASTGSGKTLAYGIPIFEALLNQKSGDDPIALIFTPTRELAHQVTQHLEKLAYIATEKSPHLITSLTGGLAIQKQERILKYKGGSKIVVATPGRFLELIERDANLIKRFAQISFLVLDEADRLLQDGHFDEFEKILRHLRNERKIKKKFKSEYANSGWQTMIFSATFSLDLFNKLSAGSWKKTKPGEGDNEMELALKHLMTKIHFKSKPEIIDANPKFKITSKIKESLIECLPTERDLYTYYFNTVYPGTTLVFCNAIDSVKKLNAYLNLLGINSYQIHSSMTQKNRLASLEKFQKQARKNQALDKSTILIASDVAARGLDIPGVQHVLHYHLPRTADVYIHRSGRTARAENEGVSVTICSPDEAIGPLRKLRKALASQGGFEKGKKWQKDVPLFPVEPDIVSQLRERSRIANELAEDEIATRSLSKDDNWMKKAAEDLGVELDSDDDSKDVFLAKNKAKKLGKKLDKSRAHALRYELKLLLDKPIRKDLRKSYLTGGLVNLADHLVKKRGHASIIGHEKVDALNLLKKKNKKQKHSTSP</sequence>
<dbReference type="GO" id="GO:0006364">
    <property type="term" value="P:rRNA processing"/>
    <property type="evidence" value="ECO:0007669"/>
    <property type="project" value="UniProtKB-ARBA"/>
</dbReference>
<keyword evidence="7 12" id="KW-0067">ATP-binding</keyword>
<dbReference type="SMART" id="SM00490">
    <property type="entry name" value="HELICc"/>
    <property type="match status" value="1"/>
</dbReference>
<evidence type="ECO:0000256" key="4">
    <source>
        <dbReference type="ARBA" id="ARBA00022741"/>
    </source>
</evidence>
<dbReference type="InterPro" id="IPR011545">
    <property type="entry name" value="DEAD/DEAH_box_helicase_dom"/>
</dbReference>
<evidence type="ECO:0000256" key="13">
    <source>
        <dbReference type="SAM" id="MobiDB-lite"/>
    </source>
</evidence>
<feature type="region of interest" description="Disordered" evidence="13">
    <location>
        <begin position="1"/>
        <end position="27"/>
    </location>
</feature>
<dbReference type="AlphaFoldDB" id="A0A1G4J3J7"/>
<feature type="domain" description="Helicase C-terminal" evidence="15">
    <location>
        <begin position="438"/>
        <end position="594"/>
    </location>
</feature>
<dbReference type="Gene3D" id="3.40.50.300">
    <property type="entry name" value="P-loop containing nucleotide triphosphate hydrolases"/>
    <property type="match status" value="2"/>
</dbReference>
<accession>A0A1G4J3J7</accession>
<evidence type="ECO:0000259" key="16">
    <source>
        <dbReference type="PROSITE" id="PS51195"/>
    </source>
</evidence>
<dbReference type="Pfam" id="PF00271">
    <property type="entry name" value="Helicase_C"/>
    <property type="match status" value="1"/>
</dbReference>
<evidence type="ECO:0000256" key="5">
    <source>
        <dbReference type="ARBA" id="ARBA00022801"/>
    </source>
</evidence>
<keyword evidence="4 12" id="KW-0547">Nucleotide-binding</keyword>
<dbReference type="InterPro" id="IPR000629">
    <property type="entry name" value="RNA-helicase_DEAD-box_CS"/>
</dbReference>
<evidence type="ECO:0000256" key="8">
    <source>
        <dbReference type="ARBA" id="ARBA00022884"/>
    </source>
</evidence>
<evidence type="ECO:0000313" key="17">
    <source>
        <dbReference type="EMBL" id="SCU84308.1"/>
    </source>
</evidence>
<feature type="compositionally biased region" description="Acidic residues" evidence="13">
    <location>
        <begin position="118"/>
        <end position="131"/>
    </location>
</feature>
<dbReference type="GO" id="GO:0003724">
    <property type="term" value="F:RNA helicase activity"/>
    <property type="evidence" value="ECO:0007669"/>
    <property type="project" value="UniProtKB-EC"/>
</dbReference>
<dbReference type="PANTHER" id="PTHR47959:SF1">
    <property type="entry name" value="ATP-DEPENDENT RNA HELICASE DBPA"/>
    <property type="match status" value="1"/>
</dbReference>
<dbReference type="PROSITE" id="PS00039">
    <property type="entry name" value="DEAD_ATP_HELICASE"/>
    <property type="match status" value="1"/>
</dbReference>
<dbReference type="SUPFAM" id="SSF52540">
    <property type="entry name" value="P-loop containing nucleoside triphosphate hydrolases"/>
    <property type="match status" value="1"/>
</dbReference>
<dbReference type="InterPro" id="IPR027417">
    <property type="entry name" value="P-loop_NTPase"/>
</dbReference>
<comment type="catalytic activity">
    <reaction evidence="10">
        <text>ATP + H2O = ADP + phosphate + H(+)</text>
        <dbReference type="Rhea" id="RHEA:13065"/>
        <dbReference type="ChEBI" id="CHEBI:15377"/>
        <dbReference type="ChEBI" id="CHEBI:15378"/>
        <dbReference type="ChEBI" id="CHEBI:30616"/>
        <dbReference type="ChEBI" id="CHEBI:43474"/>
        <dbReference type="ChEBI" id="CHEBI:456216"/>
        <dbReference type="EC" id="3.6.4.13"/>
    </reaction>
</comment>
<dbReference type="GO" id="GO:0003723">
    <property type="term" value="F:RNA binding"/>
    <property type="evidence" value="ECO:0007669"/>
    <property type="project" value="UniProtKB-KW"/>
</dbReference>
<protein>
    <recommendedName>
        <fullName evidence="2">RNA helicase</fullName>
        <ecNumber evidence="2">3.6.4.13</ecNumber>
    </recommendedName>
</protein>
<dbReference type="GO" id="GO:0005524">
    <property type="term" value="F:ATP binding"/>
    <property type="evidence" value="ECO:0007669"/>
    <property type="project" value="UniProtKB-KW"/>
</dbReference>
<comment type="similarity">
    <text evidence="12">Belongs to the DEAD box helicase family.</text>
</comment>
<dbReference type="GO" id="GO:0016787">
    <property type="term" value="F:hydrolase activity"/>
    <property type="evidence" value="ECO:0007669"/>
    <property type="project" value="UniProtKB-KW"/>
</dbReference>
<dbReference type="InterPro" id="IPR050079">
    <property type="entry name" value="DEAD_box_RNA_helicase"/>
</dbReference>
<dbReference type="EC" id="3.6.4.13" evidence="2"/>
<feature type="compositionally biased region" description="Basic residues" evidence="13">
    <location>
        <begin position="1"/>
        <end position="10"/>
    </location>
</feature>
<dbReference type="STRING" id="1230905.A0A1G4J3J7"/>
<dbReference type="PROSITE" id="PS51192">
    <property type="entry name" value="HELICASE_ATP_BIND_1"/>
    <property type="match status" value="1"/>
</dbReference>
<dbReference type="InterPro" id="IPR001650">
    <property type="entry name" value="Helicase_C-like"/>
</dbReference>
<name>A0A1G4J3J7_9SACH</name>
<evidence type="ECO:0000313" key="18">
    <source>
        <dbReference type="Proteomes" id="UP000191024"/>
    </source>
</evidence>
<keyword evidence="8" id="KW-0694">RNA-binding</keyword>
<feature type="domain" description="DEAD-box RNA helicase Q" evidence="16">
    <location>
        <begin position="159"/>
        <end position="187"/>
    </location>
</feature>
<feature type="domain" description="Helicase ATP-binding" evidence="14">
    <location>
        <begin position="190"/>
        <end position="386"/>
    </location>
</feature>
<dbReference type="PROSITE" id="PS51194">
    <property type="entry name" value="HELICASE_CTER"/>
    <property type="match status" value="1"/>
</dbReference>
<evidence type="ECO:0000256" key="6">
    <source>
        <dbReference type="ARBA" id="ARBA00022806"/>
    </source>
</evidence>
<gene>
    <name evidence="17" type="ORF">LAMI_0C07008G</name>
</gene>
<keyword evidence="18" id="KW-1185">Reference proteome</keyword>
<evidence type="ECO:0000256" key="11">
    <source>
        <dbReference type="PROSITE-ProRule" id="PRU00552"/>
    </source>
</evidence>
<dbReference type="EMBL" id="LT598466">
    <property type="protein sequence ID" value="SCU84308.1"/>
    <property type="molecule type" value="Genomic_DNA"/>
</dbReference>
<keyword evidence="5 12" id="KW-0378">Hydrolase</keyword>
<evidence type="ECO:0000259" key="14">
    <source>
        <dbReference type="PROSITE" id="PS51192"/>
    </source>
</evidence>
<dbReference type="Pfam" id="PF00270">
    <property type="entry name" value="DEAD"/>
    <property type="match status" value="1"/>
</dbReference>
<evidence type="ECO:0000256" key="10">
    <source>
        <dbReference type="ARBA" id="ARBA00047984"/>
    </source>
</evidence>